<keyword evidence="2" id="KW-0808">Transferase</keyword>
<comment type="caution">
    <text evidence="11">The sequence shown here is derived from an EMBL/GenBank/DDBJ whole genome shotgun (WGS) entry which is preliminary data.</text>
</comment>
<proteinExistence type="predicted"/>
<keyword evidence="5" id="KW-0863">Zinc-finger</keyword>
<dbReference type="Pfam" id="PF26200">
    <property type="entry name" value="Rcat_RNF216"/>
    <property type="match status" value="1"/>
</dbReference>
<feature type="coiled-coil region" evidence="8">
    <location>
        <begin position="518"/>
        <end position="570"/>
    </location>
</feature>
<dbReference type="InterPro" id="IPR047544">
    <property type="entry name" value="RING-HC_RBR_RNF216"/>
</dbReference>
<dbReference type="GeneID" id="70123860"/>
<evidence type="ECO:0000256" key="8">
    <source>
        <dbReference type="SAM" id="Coils"/>
    </source>
</evidence>
<dbReference type="InterPro" id="IPR051628">
    <property type="entry name" value="LUBAC_E3_Ligases"/>
</dbReference>
<keyword evidence="4" id="KW-0677">Repeat</keyword>
<dbReference type="PANTHER" id="PTHR22770">
    <property type="entry name" value="UBIQUITIN CONJUGATING ENZYME 7 INTERACTING PROTEIN-RELATED"/>
    <property type="match status" value="1"/>
</dbReference>
<dbReference type="AlphaFoldDB" id="A0A9P9A2R9"/>
<protein>
    <recommendedName>
        <fullName evidence="10">RING-type domain-containing protein</fullName>
    </recommendedName>
</protein>
<name>A0A9P9A2R9_9PEZI</name>
<dbReference type="PROSITE" id="PS51873">
    <property type="entry name" value="TRIAD"/>
    <property type="match status" value="1"/>
</dbReference>
<organism evidence="11 12">
    <name type="scientific">Truncatella angustata</name>
    <dbReference type="NCBI Taxonomy" id="152316"/>
    <lineage>
        <taxon>Eukaryota</taxon>
        <taxon>Fungi</taxon>
        <taxon>Dikarya</taxon>
        <taxon>Ascomycota</taxon>
        <taxon>Pezizomycotina</taxon>
        <taxon>Sordariomycetes</taxon>
        <taxon>Xylariomycetidae</taxon>
        <taxon>Amphisphaeriales</taxon>
        <taxon>Sporocadaceae</taxon>
        <taxon>Truncatella</taxon>
    </lineage>
</organism>
<dbReference type="CDD" id="cd16630">
    <property type="entry name" value="RING-HC_RBR_RNF216"/>
    <property type="match status" value="1"/>
</dbReference>
<evidence type="ECO:0000256" key="3">
    <source>
        <dbReference type="ARBA" id="ARBA00022723"/>
    </source>
</evidence>
<dbReference type="PANTHER" id="PTHR22770:SF47">
    <property type="entry name" value="E3 UBIQUITIN-PROTEIN LIGASE RNF216"/>
    <property type="match status" value="1"/>
</dbReference>
<evidence type="ECO:0000256" key="6">
    <source>
        <dbReference type="ARBA" id="ARBA00022786"/>
    </source>
</evidence>
<accession>A0A9P9A2R9</accession>
<dbReference type="GO" id="GO:0008270">
    <property type="term" value="F:zinc ion binding"/>
    <property type="evidence" value="ECO:0007669"/>
    <property type="project" value="UniProtKB-KW"/>
</dbReference>
<keyword evidence="7" id="KW-0862">Zinc</keyword>
<evidence type="ECO:0000256" key="5">
    <source>
        <dbReference type="ARBA" id="ARBA00022771"/>
    </source>
</evidence>
<dbReference type="EMBL" id="JAGPXC010000001">
    <property type="protein sequence ID" value="KAH6659388.1"/>
    <property type="molecule type" value="Genomic_DNA"/>
</dbReference>
<reference evidence="11" key="1">
    <citation type="journal article" date="2021" name="Nat. Commun.">
        <title>Genetic determinants of endophytism in the Arabidopsis root mycobiome.</title>
        <authorList>
            <person name="Mesny F."/>
            <person name="Miyauchi S."/>
            <person name="Thiergart T."/>
            <person name="Pickel B."/>
            <person name="Atanasova L."/>
            <person name="Karlsson M."/>
            <person name="Huettel B."/>
            <person name="Barry K.W."/>
            <person name="Haridas S."/>
            <person name="Chen C."/>
            <person name="Bauer D."/>
            <person name="Andreopoulos W."/>
            <person name="Pangilinan J."/>
            <person name="LaButti K."/>
            <person name="Riley R."/>
            <person name="Lipzen A."/>
            <person name="Clum A."/>
            <person name="Drula E."/>
            <person name="Henrissat B."/>
            <person name="Kohler A."/>
            <person name="Grigoriev I.V."/>
            <person name="Martin F.M."/>
            <person name="Hacquard S."/>
        </authorList>
    </citation>
    <scope>NUCLEOTIDE SEQUENCE</scope>
    <source>
        <strain evidence="11">MPI-SDFR-AT-0073</strain>
    </source>
</reference>
<evidence type="ECO:0000256" key="9">
    <source>
        <dbReference type="SAM" id="MobiDB-lite"/>
    </source>
</evidence>
<keyword evidence="6" id="KW-0833">Ubl conjugation pathway</keyword>
<evidence type="ECO:0000256" key="2">
    <source>
        <dbReference type="ARBA" id="ARBA00022679"/>
    </source>
</evidence>
<gene>
    <name evidence="11" type="ORF">BKA67DRAFT_12531</name>
</gene>
<dbReference type="CDD" id="cd20339">
    <property type="entry name" value="BRcat_RBR_RNF216"/>
    <property type="match status" value="1"/>
</dbReference>
<dbReference type="Proteomes" id="UP000758603">
    <property type="component" value="Unassembled WGS sequence"/>
</dbReference>
<evidence type="ECO:0000259" key="10">
    <source>
        <dbReference type="PROSITE" id="PS51873"/>
    </source>
</evidence>
<evidence type="ECO:0000256" key="1">
    <source>
        <dbReference type="ARBA" id="ARBA00004906"/>
    </source>
</evidence>
<keyword evidence="12" id="KW-1185">Reference proteome</keyword>
<dbReference type="Gene3D" id="1.20.120.1750">
    <property type="match status" value="1"/>
</dbReference>
<feature type="domain" description="RING-type" evidence="10">
    <location>
        <begin position="229"/>
        <end position="450"/>
    </location>
</feature>
<dbReference type="InterPro" id="IPR044066">
    <property type="entry name" value="TRIAD_supradom"/>
</dbReference>
<keyword evidence="8" id="KW-0175">Coiled coil</keyword>
<sequence>MEESAMKSEANKESCRAQVLLIFEDIDAQYLEELAIEYTFEPRDIIVAILDKQERGQQYPKRANHLKRKRNDDNDESQEITVKDSNSGIKAKMNDPAYLNRMRSAEYKEMATFLISQDFPRVPKTTIKSKLLLNNGSSVFRTYVAMDAAARDWNPDQPLWQEKKYPTKVSQEYLVDKIHELNRAGLSDDKRSAVDEFLAARKVKSERDARKAAEDAERRNLEQARQNGELGECGCCCDEFPLNRMTHCEGETAHWFCRPCMKQQAETTIGFSKYEISCLSMDGCVAGFSVAQKNTFLHNKLWIALNRIEALAMLEAAGIENLETCPFCPMAMEYPPVEENKEFRCADFSCGIVSCRLCRKATHVPKTCAEAAAEEGQSARHIVEEAMTRALVRECNQCGQPYVKEDGCNKITCTRCGTLQCYVCRQTVKDYSHFNDRTRGGKNGQCPLFELSTEERHQNEVRRAEEASRSQVAKDNPELNDEILKLKVSARVLDDEKKRMVPRAGQRNLVRPPAPNVLEAGALRLVRFEEQIEELQRRGNELRQRRDEIRQRHNEMRQRIEHQNMQAEAQRMAARQIHNNLLQRAPAQSHIIGPAPNSPVRPQSGLVNAPQPPHLHQPQRQPVAGHNAANPILLGSPPARIGVELRANLRNDNIFLPLFLGGDLDELRQVDNYQHHFFDNDMDLGPPNLQDRARAVNRIHGQIRQNFLSGGVPVRRRLPDGAAGQIRGQPVGQAAQASTQTNRLKDAKA</sequence>
<feature type="region of interest" description="Disordered" evidence="9">
    <location>
        <begin position="58"/>
        <end position="88"/>
    </location>
</feature>
<dbReference type="InterPro" id="IPR047546">
    <property type="entry name" value="Rcat_RBR_RNF216"/>
</dbReference>
<dbReference type="GO" id="GO:0016740">
    <property type="term" value="F:transferase activity"/>
    <property type="evidence" value="ECO:0007669"/>
    <property type="project" value="UniProtKB-KW"/>
</dbReference>
<dbReference type="RefSeq" id="XP_045963519.1">
    <property type="nucleotide sequence ID" value="XM_046094967.1"/>
</dbReference>
<feature type="compositionally biased region" description="Polar residues" evidence="9">
    <location>
        <begin position="79"/>
        <end position="88"/>
    </location>
</feature>
<dbReference type="InterPro" id="IPR047545">
    <property type="entry name" value="BRcat_RBR_RNF216"/>
</dbReference>
<keyword evidence="3" id="KW-0479">Metal-binding</keyword>
<dbReference type="CDD" id="cd20353">
    <property type="entry name" value="Rcat_RBR_RNF216"/>
    <property type="match status" value="1"/>
</dbReference>
<dbReference type="OrthoDB" id="10009520at2759"/>
<evidence type="ECO:0000256" key="4">
    <source>
        <dbReference type="ARBA" id="ARBA00022737"/>
    </source>
</evidence>
<evidence type="ECO:0000313" key="12">
    <source>
        <dbReference type="Proteomes" id="UP000758603"/>
    </source>
</evidence>
<feature type="region of interest" description="Disordered" evidence="9">
    <location>
        <begin position="722"/>
        <end position="749"/>
    </location>
</feature>
<evidence type="ECO:0000313" key="11">
    <source>
        <dbReference type="EMBL" id="KAH6659388.1"/>
    </source>
</evidence>
<evidence type="ECO:0000256" key="7">
    <source>
        <dbReference type="ARBA" id="ARBA00022833"/>
    </source>
</evidence>
<dbReference type="SUPFAM" id="SSF57850">
    <property type="entry name" value="RING/U-box"/>
    <property type="match status" value="2"/>
</dbReference>
<comment type="pathway">
    <text evidence="1">Protein modification; protein ubiquitination.</text>
</comment>